<proteinExistence type="predicted"/>
<dbReference type="AlphaFoldDB" id="A0A834YZZ6"/>
<evidence type="ECO:0000313" key="2">
    <source>
        <dbReference type="EMBL" id="KAF8394821.1"/>
    </source>
</evidence>
<reference evidence="2 3" key="1">
    <citation type="submission" date="2020-04" db="EMBL/GenBank/DDBJ databases">
        <title>Plant Genome Project.</title>
        <authorList>
            <person name="Zhang R.-G."/>
        </authorList>
    </citation>
    <scope>NUCLEOTIDE SEQUENCE [LARGE SCALE GENOMIC DNA]</scope>
    <source>
        <strain evidence="2">YNK0</strain>
        <tissue evidence="2">Leaf</tissue>
    </source>
</reference>
<accession>A0A834YZZ6</accession>
<dbReference type="Proteomes" id="UP000655225">
    <property type="component" value="Unassembled WGS sequence"/>
</dbReference>
<name>A0A834YZZ6_TETSI</name>
<dbReference type="InterPro" id="IPR053057">
    <property type="entry name" value="XLG_GTP-binding"/>
</dbReference>
<keyword evidence="3" id="KW-1185">Reference proteome</keyword>
<protein>
    <submittedName>
        <fullName evidence="2">Uncharacterized protein</fullName>
    </submittedName>
</protein>
<comment type="caution">
    <text evidence="2">The sequence shown here is derived from an EMBL/GenBank/DDBJ whole genome shotgun (WGS) entry which is preliminary data.</text>
</comment>
<sequence length="225" mass="25124">MGDLATLAKARLELEELYLGVPDESVNLTFQDLADVKQNAVAEKKKAHMEPIHEVNTKEGFVIGRLPSLDFSKGLEAAAGYHHHHHVEGKGKDSTRGFPYQYHVEREGMHASRGHNGHVDHDHANPSNSRRNTGFRTPTDTSLAYDDVSGISIASKSPYQERGGRRRSGIPHSNICTICSVYIYIFRHRCLVHTKSRNDRVLLEVSKYGEAARAQVGREGASEER</sequence>
<evidence type="ECO:0000313" key="3">
    <source>
        <dbReference type="Proteomes" id="UP000655225"/>
    </source>
</evidence>
<dbReference type="OMA" id="HVEREGM"/>
<feature type="region of interest" description="Disordered" evidence="1">
    <location>
        <begin position="111"/>
        <end position="143"/>
    </location>
</feature>
<dbReference type="EMBL" id="JABCRI010000013">
    <property type="protein sequence ID" value="KAF8394821.1"/>
    <property type="molecule type" value="Genomic_DNA"/>
</dbReference>
<dbReference type="PANTHER" id="PTHR36486:SF2">
    <property type="entry name" value="OS01G0977800 PROTEIN"/>
    <property type="match status" value="1"/>
</dbReference>
<feature type="compositionally biased region" description="Polar residues" evidence="1">
    <location>
        <begin position="125"/>
        <end position="142"/>
    </location>
</feature>
<organism evidence="2 3">
    <name type="scientific">Tetracentron sinense</name>
    <name type="common">Spur-leaf</name>
    <dbReference type="NCBI Taxonomy" id="13715"/>
    <lineage>
        <taxon>Eukaryota</taxon>
        <taxon>Viridiplantae</taxon>
        <taxon>Streptophyta</taxon>
        <taxon>Embryophyta</taxon>
        <taxon>Tracheophyta</taxon>
        <taxon>Spermatophyta</taxon>
        <taxon>Magnoliopsida</taxon>
        <taxon>Trochodendrales</taxon>
        <taxon>Trochodendraceae</taxon>
        <taxon>Tetracentron</taxon>
    </lineage>
</organism>
<evidence type="ECO:0000256" key="1">
    <source>
        <dbReference type="SAM" id="MobiDB-lite"/>
    </source>
</evidence>
<dbReference type="PANTHER" id="PTHR36486">
    <property type="entry name" value="OS01G0977800 PROTEIN"/>
    <property type="match status" value="1"/>
</dbReference>
<dbReference type="OrthoDB" id="1746176at2759"/>
<gene>
    <name evidence="2" type="ORF">HHK36_018757</name>
</gene>